<dbReference type="AlphaFoldDB" id="A0A0U1HUQ4"/>
<protein>
    <submittedName>
        <fullName evidence="1">Uncharacterized protein</fullName>
    </submittedName>
</protein>
<sequence>MSTSITAKTIYRNGIPEDWYSTENDDFTTFWTATSFVYFSKTNHIRVTNDTSYEDQHGIHHVHPFIGITNEQYFQYSLIYEDIDDIRLGQQFYSHWLTINKNLTISAISLAFSKNDDFCE</sequence>
<dbReference type="RefSeq" id="WP_050535152.1">
    <property type="nucleotide sequence ID" value="NZ_CTKE01000013.1"/>
</dbReference>
<evidence type="ECO:0000313" key="2">
    <source>
        <dbReference type="Proteomes" id="UP000042054"/>
    </source>
</evidence>
<accession>A0A0U1HUQ4</accession>
<dbReference type="Proteomes" id="UP000042054">
    <property type="component" value="Unassembled WGS sequence"/>
</dbReference>
<organism evidence="1 2">
    <name type="scientific">Yersinia rohdei</name>
    <dbReference type="NCBI Taxonomy" id="29485"/>
    <lineage>
        <taxon>Bacteria</taxon>
        <taxon>Pseudomonadati</taxon>
        <taxon>Pseudomonadota</taxon>
        <taxon>Gammaproteobacteria</taxon>
        <taxon>Enterobacterales</taxon>
        <taxon>Yersiniaceae</taxon>
        <taxon>Yersinia</taxon>
    </lineage>
</organism>
<reference evidence="1 2" key="1">
    <citation type="submission" date="2015-03" db="EMBL/GenBank/DDBJ databases">
        <authorList>
            <person name="Murphy D."/>
        </authorList>
    </citation>
    <scope>NUCLEOTIDE SEQUENCE [LARGE SCALE GENOMIC DNA]</scope>
    <source>
        <strain evidence="1 2">68/02</strain>
    </source>
</reference>
<gene>
    <name evidence="1" type="ORF">ERS008555_02710</name>
</gene>
<evidence type="ECO:0000313" key="1">
    <source>
        <dbReference type="EMBL" id="CQI92607.1"/>
    </source>
</evidence>
<name>A0A0U1HUQ4_YERRO</name>
<proteinExistence type="predicted"/>
<dbReference type="EMBL" id="CTKE01000013">
    <property type="protein sequence ID" value="CQI92607.1"/>
    <property type="molecule type" value="Genomic_DNA"/>
</dbReference>